<evidence type="ECO:0000313" key="2">
    <source>
        <dbReference type="Proteomes" id="UP001367508"/>
    </source>
</evidence>
<dbReference type="PANTHER" id="PTHR36324:SF1">
    <property type="entry name" value="OS09G0460100 PROTEIN"/>
    <property type="match status" value="1"/>
</dbReference>
<reference evidence="1 2" key="1">
    <citation type="submission" date="2024-01" db="EMBL/GenBank/DDBJ databases">
        <title>The genomes of 5 underutilized Papilionoideae crops provide insights into root nodulation and disease resistanc.</title>
        <authorList>
            <person name="Jiang F."/>
        </authorList>
    </citation>
    <scope>NUCLEOTIDE SEQUENCE [LARGE SCALE GENOMIC DNA]</scope>
    <source>
        <strain evidence="1">LVBAO_FW01</strain>
        <tissue evidence="1">Leaves</tissue>
    </source>
</reference>
<dbReference type="PANTHER" id="PTHR36324">
    <property type="entry name" value="OS09G0460100 PROTEIN"/>
    <property type="match status" value="1"/>
</dbReference>
<gene>
    <name evidence="1" type="ORF">VNO77_11258</name>
</gene>
<evidence type="ECO:0000313" key="1">
    <source>
        <dbReference type="EMBL" id="KAK7351659.1"/>
    </source>
</evidence>
<dbReference type="AlphaFoldDB" id="A0AAN9MBT8"/>
<name>A0AAN9MBT8_CANGL</name>
<dbReference type="EMBL" id="JAYMYQ010000002">
    <property type="protein sequence ID" value="KAK7351659.1"/>
    <property type="molecule type" value="Genomic_DNA"/>
</dbReference>
<organism evidence="1 2">
    <name type="scientific">Canavalia gladiata</name>
    <name type="common">Sword bean</name>
    <name type="synonym">Dolichos gladiatus</name>
    <dbReference type="NCBI Taxonomy" id="3824"/>
    <lineage>
        <taxon>Eukaryota</taxon>
        <taxon>Viridiplantae</taxon>
        <taxon>Streptophyta</taxon>
        <taxon>Embryophyta</taxon>
        <taxon>Tracheophyta</taxon>
        <taxon>Spermatophyta</taxon>
        <taxon>Magnoliopsida</taxon>
        <taxon>eudicotyledons</taxon>
        <taxon>Gunneridae</taxon>
        <taxon>Pentapetalae</taxon>
        <taxon>rosids</taxon>
        <taxon>fabids</taxon>
        <taxon>Fabales</taxon>
        <taxon>Fabaceae</taxon>
        <taxon>Papilionoideae</taxon>
        <taxon>50 kb inversion clade</taxon>
        <taxon>NPAAA clade</taxon>
        <taxon>indigoferoid/millettioid clade</taxon>
        <taxon>Phaseoleae</taxon>
        <taxon>Canavalia</taxon>
    </lineage>
</organism>
<proteinExistence type="predicted"/>
<sequence length="234" mass="27187">MYVTRRRYIFQFLGDSPPKSQEKRTLEKIMGVFYHEEPPNHPKRCKCLVATLKEVLSRCQTFGARLSTSSFEDEHPMSDFEEEQEVFISAVISRTMEKQKHKPNVLRHSFSWVYSPTTKEVYVSEAMGAEEKVKGDEEVDEREEFLSVKSCFSRCSSSLSGEAFYSVKTKFSRCSSLNELDLSKYWKRSVIEEFCHCEGWPFGLCRKAVLLPPLPKSPSESWLSRKIQPTTKKH</sequence>
<dbReference type="Proteomes" id="UP001367508">
    <property type="component" value="Unassembled WGS sequence"/>
</dbReference>
<comment type="caution">
    <text evidence="1">The sequence shown here is derived from an EMBL/GenBank/DDBJ whole genome shotgun (WGS) entry which is preliminary data.</text>
</comment>
<keyword evidence="2" id="KW-1185">Reference proteome</keyword>
<protein>
    <submittedName>
        <fullName evidence="1">Uncharacterized protein</fullName>
    </submittedName>
</protein>
<accession>A0AAN9MBT8</accession>